<protein>
    <submittedName>
        <fullName evidence="2">Oligosaccharide repeat unit polymerase</fullName>
    </submittedName>
</protein>
<dbReference type="RefSeq" id="WP_216416371.1">
    <property type="nucleotide sequence ID" value="NZ_JAHLQK010000003.1"/>
</dbReference>
<accession>A0ABS6G2Z9</accession>
<comment type="caution">
    <text evidence="2">The sequence shown here is derived from an EMBL/GenBank/DDBJ whole genome shotgun (WGS) entry which is preliminary data.</text>
</comment>
<gene>
    <name evidence="2" type="ORF">KQI88_08905</name>
</gene>
<keyword evidence="1" id="KW-0812">Transmembrane</keyword>
<keyword evidence="1" id="KW-0472">Membrane</keyword>
<feature type="transmembrane region" description="Helical" evidence="1">
    <location>
        <begin position="80"/>
        <end position="99"/>
    </location>
</feature>
<feature type="transmembrane region" description="Helical" evidence="1">
    <location>
        <begin position="50"/>
        <end position="68"/>
    </location>
</feature>
<evidence type="ECO:0000256" key="1">
    <source>
        <dbReference type="SAM" id="Phobius"/>
    </source>
</evidence>
<evidence type="ECO:0000313" key="2">
    <source>
        <dbReference type="EMBL" id="MBU5676534.1"/>
    </source>
</evidence>
<proteinExistence type="predicted"/>
<sequence length="430" mass="49873">MSVLRITNAKRMKSMPFLGIVTYRILLDVIYKKIVVPFFGYSGFEMEHSIALYILSWTILFLLMPVIIKNNNDQNHPSSLIILILSLVVFVPFTTMMGYGFFSGYYIICNTIYWLFLFLFHRLFLHIKFISLRPPKNTFSNFVIMIIGIVFLFVNIFISWKYTGFRFTFDLFSVYTLRSETSTFNLPLAIEYIFSASKAINPLLLVYSFTKKKYGISSLILLVQFLSFGINGMKSVFFITLLVMLVFLFYKDSYINKIPWLCSGLCLVGLLEFVISKSFVIVDLLIRRMMFLTNMLNAYYFDFFTNNTPDYFRQSILRYFGIKSPYSDIRYMIGDIYFSRPEMGANSGLISDAISNLGIIGVVIMPIMIAIALKLFDNCIKGLNKRLYIALCVLVAYYFISSFLFTILLTHGFLALCIVFYLLPRDSETM</sequence>
<feature type="transmembrane region" description="Helical" evidence="1">
    <location>
        <begin position="396"/>
        <end position="423"/>
    </location>
</feature>
<evidence type="ECO:0000313" key="3">
    <source>
        <dbReference type="Proteomes" id="UP000779508"/>
    </source>
</evidence>
<name>A0ABS6G2Z9_9FIRM</name>
<feature type="transmembrane region" description="Helical" evidence="1">
    <location>
        <begin position="219"/>
        <end position="246"/>
    </location>
</feature>
<feature type="transmembrane region" description="Helical" evidence="1">
    <location>
        <begin position="258"/>
        <end position="286"/>
    </location>
</feature>
<organism evidence="2 3">
    <name type="scientific">Alkaliphilus flagellatus</name>
    <dbReference type="NCBI Taxonomy" id="2841507"/>
    <lineage>
        <taxon>Bacteria</taxon>
        <taxon>Bacillati</taxon>
        <taxon>Bacillota</taxon>
        <taxon>Clostridia</taxon>
        <taxon>Peptostreptococcales</taxon>
        <taxon>Natronincolaceae</taxon>
        <taxon>Alkaliphilus</taxon>
    </lineage>
</organism>
<dbReference type="EMBL" id="JAHLQK010000003">
    <property type="protein sequence ID" value="MBU5676534.1"/>
    <property type="molecule type" value="Genomic_DNA"/>
</dbReference>
<feature type="transmembrane region" description="Helical" evidence="1">
    <location>
        <begin position="21"/>
        <end position="44"/>
    </location>
</feature>
<reference evidence="2 3" key="1">
    <citation type="submission" date="2021-06" db="EMBL/GenBank/DDBJ databases">
        <authorList>
            <person name="Sun Q."/>
            <person name="Li D."/>
        </authorList>
    </citation>
    <scope>NUCLEOTIDE SEQUENCE [LARGE SCALE GENOMIC DNA]</scope>
    <source>
        <strain evidence="2 3">MSJ-5</strain>
    </source>
</reference>
<feature type="transmembrane region" description="Helical" evidence="1">
    <location>
        <begin position="139"/>
        <end position="160"/>
    </location>
</feature>
<feature type="transmembrane region" description="Helical" evidence="1">
    <location>
        <begin position="353"/>
        <end position="376"/>
    </location>
</feature>
<keyword evidence="3" id="KW-1185">Reference proteome</keyword>
<dbReference type="Proteomes" id="UP000779508">
    <property type="component" value="Unassembled WGS sequence"/>
</dbReference>
<keyword evidence="1" id="KW-1133">Transmembrane helix</keyword>
<feature type="transmembrane region" description="Helical" evidence="1">
    <location>
        <begin position="105"/>
        <end position="127"/>
    </location>
</feature>